<keyword evidence="1" id="KW-1133">Transmembrane helix</keyword>
<sequence>MTLDVVAFSLAAMNLAVVVVMLTIGLVDLPSWPVSTRCGRCSRWTIDTQRRSDRICLRCRLRPPSNGTAVRPRPDDRAKALRFTAFR</sequence>
<accession>A0A6I3L1V0</accession>
<comment type="caution">
    <text evidence="2">The sequence shown here is derived from an EMBL/GenBank/DDBJ whole genome shotgun (WGS) entry which is preliminary data.</text>
</comment>
<name>A0A6I3L1V0_9NOCA</name>
<gene>
    <name evidence="2" type="ORF">GLP40_21025</name>
</gene>
<feature type="transmembrane region" description="Helical" evidence="1">
    <location>
        <begin position="6"/>
        <end position="27"/>
    </location>
</feature>
<keyword evidence="1" id="KW-0812">Transmembrane</keyword>
<evidence type="ECO:0000313" key="2">
    <source>
        <dbReference type="EMBL" id="MTE15248.1"/>
    </source>
</evidence>
<reference evidence="2 3" key="1">
    <citation type="submission" date="2019-11" db="EMBL/GenBank/DDBJ databases">
        <title>Nocardia sp. nov. CT2-14 isolated from soil.</title>
        <authorList>
            <person name="Kanchanasin P."/>
            <person name="Tanasupawat S."/>
            <person name="Yuki M."/>
            <person name="Kudo T."/>
        </authorList>
    </citation>
    <scope>NUCLEOTIDE SEQUENCE [LARGE SCALE GENOMIC DNA]</scope>
    <source>
        <strain evidence="2 3">CT2-14</strain>
    </source>
</reference>
<keyword evidence="3" id="KW-1185">Reference proteome</keyword>
<proteinExistence type="predicted"/>
<dbReference type="AlphaFoldDB" id="A0A6I3L1V0"/>
<keyword evidence="1" id="KW-0472">Membrane</keyword>
<protein>
    <submittedName>
        <fullName evidence="2">Uncharacterized protein</fullName>
    </submittedName>
</protein>
<evidence type="ECO:0000313" key="3">
    <source>
        <dbReference type="Proteomes" id="UP000432464"/>
    </source>
</evidence>
<dbReference type="Proteomes" id="UP000432464">
    <property type="component" value="Unassembled WGS sequence"/>
</dbReference>
<organism evidence="2 3">
    <name type="scientific">Nocardia aurantiaca</name>
    <dbReference type="NCBI Taxonomy" id="2675850"/>
    <lineage>
        <taxon>Bacteria</taxon>
        <taxon>Bacillati</taxon>
        <taxon>Actinomycetota</taxon>
        <taxon>Actinomycetes</taxon>
        <taxon>Mycobacteriales</taxon>
        <taxon>Nocardiaceae</taxon>
        <taxon>Nocardia</taxon>
    </lineage>
</organism>
<evidence type="ECO:0000256" key="1">
    <source>
        <dbReference type="SAM" id="Phobius"/>
    </source>
</evidence>
<dbReference type="EMBL" id="WMBB01000009">
    <property type="protein sequence ID" value="MTE15248.1"/>
    <property type="molecule type" value="Genomic_DNA"/>
</dbReference>
<dbReference type="RefSeq" id="WP_154789654.1">
    <property type="nucleotide sequence ID" value="NZ_WMBB01000009.1"/>
</dbReference>